<dbReference type="CDD" id="cd05403">
    <property type="entry name" value="NT_KNTase_like"/>
    <property type="match status" value="1"/>
</dbReference>
<dbReference type="KEGG" id="cmiu:B1H56_10600"/>
<dbReference type="EMBL" id="LSZW01000060">
    <property type="protein sequence ID" value="KXK65614.1"/>
    <property type="molecule type" value="Genomic_DNA"/>
</dbReference>
<comment type="caution">
    <text evidence="2">The sequence shown here is derived from an EMBL/GenBank/DDBJ whole genome shotgun (WGS) entry which is preliminary data.</text>
</comment>
<dbReference type="Proteomes" id="UP000070366">
    <property type="component" value="Unassembled WGS sequence"/>
</dbReference>
<dbReference type="RefSeq" id="WP_066519515.1">
    <property type="nucleotide sequence ID" value="NZ_CABMOF010000002.1"/>
</dbReference>
<protein>
    <submittedName>
        <fullName evidence="2">Nucleotidyltransferase domain protein</fullName>
    </submittedName>
</protein>
<evidence type="ECO:0000259" key="1">
    <source>
        <dbReference type="Pfam" id="PF01909"/>
    </source>
</evidence>
<keyword evidence="2" id="KW-0808">Transferase</keyword>
<evidence type="ECO:0000313" key="2">
    <source>
        <dbReference type="EMBL" id="KXK65614.1"/>
    </source>
</evidence>
<dbReference type="InterPro" id="IPR043519">
    <property type="entry name" value="NT_sf"/>
</dbReference>
<dbReference type="GO" id="GO:0016779">
    <property type="term" value="F:nucleotidyltransferase activity"/>
    <property type="evidence" value="ECO:0007669"/>
    <property type="project" value="InterPro"/>
</dbReference>
<accession>A0A136Q4U0</accession>
<keyword evidence="3" id="KW-1185">Reference proteome</keyword>
<dbReference type="AlphaFoldDB" id="A0A136Q4U0"/>
<name>A0A136Q4U0_9FIRM</name>
<sequence length="274" mass="30207">MTKDLIESIAEELAVLPFIQGVVLGGSRATGVSGPDSDIDIGVYYDESGPDLQALNRIAQKLDDKHRAGLIYPEGAWGSWVNCGGWLVVGGTPTDLILRDVKRVRKCIGECEQGKISPHYQAGHPHAYLNVMYRGELAACKVLYSRDNDFMELKKWAGTYPDRLRAALMDSFLFEARFSCALAKEQAQGGGDLYYVAGHLFRAVSALNQVLFAYNREYCLNEKKAVMRAGALPVSPERYEKRINSIFSLPSGSAKENCIEMEGLIEEAAELCGK</sequence>
<dbReference type="PATRIC" id="fig|626937.4.peg.1521"/>
<feature type="domain" description="Polymerase nucleotidyl transferase" evidence="1">
    <location>
        <begin position="17"/>
        <end position="62"/>
    </location>
</feature>
<dbReference type="OrthoDB" id="5176171at2"/>
<dbReference type="InterPro" id="IPR002934">
    <property type="entry name" value="Polymerase_NTP_transf_dom"/>
</dbReference>
<dbReference type="STRING" id="626937.HMPREF3293_01538"/>
<dbReference type="SUPFAM" id="SSF81301">
    <property type="entry name" value="Nucleotidyltransferase"/>
    <property type="match status" value="1"/>
</dbReference>
<proteinExistence type="predicted"/>
<gene>
    <name evidence="2" type="ORF">HMPREF3293_01538</name>
</gene>
<dbReference type="Pfam" id="PF01909">
    <property type="entry name" value="NTP_transf_2"/>
    <property type="match status" value="1"/>
</dbReference>
<reference evidence="2 3" key="1">
    <citation type="submission" date="2016-02" db="EMBL/GenBank/DDBJ databases">
        <authorList>
            <person name="Wen L."/>
            <person name="He K."/>
            <person name="Yang H."/>
        </authorList>
    </citation>
    <scope>NUCLEOTIDE SEQUENCE [LARGE SCALE GENOMIC DNA]</scope>
    <source>
        <strain evidence="2 3">DSM 22607</strain>
    </source>
</reference>
<organism evidence="2 3">
    <name type="scientific">Christensenella minuta</name>
    <dbReference type="NCBI Taxonomy" id="626937"/>
    <lineage>
        <taxon>Bacteria</taxon>
        <taxon>Bacillati</taxon>
        <taxon>Bacillota</taxon>
        <taxon>Clostridia</taxon>
        <taxon>Christensenellales</taxon>
        <taxon>Christensenellaceae</taxon>
        <taxon>Christensenella</taxon>
    </lineage>
</organism>
<evidence type="ECO:0000313" key="3">
    <source>
        <dbReference type="Proteomes" id="UP000070366"/>
    </source>
</evidence>
<dbReference type="Gene3D" id="3.30.460.10">
    <property type="entry name" value="Beta Polymerase, domain 2"/>
    <property type="match status" value="1"/>
</dbReference>